<protein>
    <submittedName>
        <fullName evidence="1">SAM-dependent methyltransferase</fullName>
    </submittedName>
</protein>
<dbReference type="InterPro" id="IPR006764">
    <property type="entry name" value="SAM_dep_MeTrfase_SAV2177_type"/>
</dbReference>
<keyword evidence="1" id="KW-0489">Methyltransferase</keyword>
<dbReference type="Gene3D" id="3.40.50.150">
    <property type="entry name" value="Vaccinia Virus protein VP39"/>
    <property type="match status" value="1"/>
</dbReference>
<keyword evidence="1" id="KW-0808">Transferase</keyword>
<dbReference type="GO" id="GO:0008168">
    <property type="term" value="F:methyltransferase activity"/>
    <property type="evidence" value="ECO:0007669"/>
    <property type="project" value="UniProtKB-KW"/>
</dbReference>
<sequence length="260" mass="28118">MSETELPGVDSKTPNAARIYNYFLGGKDNFAADRDAAEAVLAMAPEVRAAAMENREFLVRAVRYLVGEAGVRQFVDVGAGIPAERPVHEVAQRIDPDAKVAYVDNDSVVLVHSRALLGGRRGTLVVPGDAREPEAILDSPELALLIDLDQPVAVILIAILHFVPDSDDPAGLVRRLLDRLPSGSHVVITHLSDGGVPDDPRIAQTRALYNGGLYFRSRKEIEGLFEGLDMVEPGLVGVGQWRRTAGDDTSWWLGGVARKP</sequence>
<dbReference type="RefSeq" id="WP_344489759.1">
    <property type="nucleotide sequence ID" value="NZ_BAAAQX010000034.1"/>
</dbReference>
<name>A0ABN3CWS2_9ACTN</name>
<proteinExistence type="predicted"/>
<keyword evidence="2" id="KW-1185">Reference proteome</keyword>
<organism evidence="1 2">
    <name type="scientific">Nonomuraea monospora</name>
    <dbReference type="NCBI Taxonomy" id="568818"/>
    <lineage>
        <taxon>Bacteria</taxon>
        <taxon>Bacillati</taxon>
        <taxon>Actinomycetota</taxon>
        <taxon>Actinomycetes</taxon>
        <taxon>Streptosporangiales</taxon>
        <taxon>Streptosporangiaceae</taxon>
        <taxon>Nonomuraea</taxon>
    </lineage>
</organism>
<dbReference type="EMBL" id="BAAAQX010000034">
    <property type="protein sequence ID" value="GAA2213684.1"/>
    <property type="molecule type" value="Genomic_DNA"/>
</dbReference>
<evidence type="ECO:0000313" key="2">
    <source>
        <dbReference type="Proteomes" id="UP001499843"/>
    </source>
</evidence>
<dbReference type="PIRSF" id="PIRSF017393">
    <property type="entry name" value="MTase_SAV2177"/>
    <property type="match status" value="1"/>
</dbReference>
<accession>A0ABN3CWS2</accession>
<gene>
    <name evidence="1" type="ORF">GCM10009850_091470</name>
</gene>
<evidence type="ECO:0000313" key="1">
    <source>
        <dbReference type="EMBL" id="GAA2213684.1"/>
    </source>
</evidence>
<dbReference type="GO" id="GO:0032259">
    <property type="term" value="P:methylation"/>
    <property type="evidence" value="ECO:0007669"/>
    <property type="project" value="UniProtKB-KW"/>
</dbReference>
<dbReference type="Pfam" id="PF04672">
    <property type="entry name" value="Methyltransf_19"/>
    <property type="match status" value="1"/>
</dbReference>
<dbReference type="InterPro" id="IPR029063">
    <property type="entry name" value="SAM-dependent_MTases_sf"/>
</dbReference>
<dbReference type="Proteomes" id="UP001499843">
    <property type="component" value="Unassembled WGS sequence"/>
</dbReference>
<comment type="caution">
    <text evidence="1">The sequence shown here is derived from an EMBL/GenBank/DDBJ whole genome shotgun (WGS) entry which is preliminary data.</text>
</comment>
<reference evidence="1 2" key="1">
    <citation type="journal article" date="2019" name="Int. J. Syst. Evol. Microbiol.">
        <title>The Global Catalogue of Microorganisms (GCM) 10K type strain sequencing project: providing services to taxonomists for standard genome sequencing and annotation.</title>
        <authorList>
            <consortium name="The Broad Institute Genomics Platform"/>
            <consortium name="The Broad Institute Genome Sequencing Center for Infectious Disease"/>
            <person name="Wu L."/>
            <person name="Ma J."/>
        </authorList>
    </citation>
    <scope>NUCLEOTIDE SEQUENCE [LARGE SCALE GENOMIC DNA]</scope>
    <source>
        <strain evidence="1 2">JCM 16114</strain>
    </source>
</reference>
<dbReference type="SUPFAM" id="SSF53335">
    <property type="entry name" value="S-adenosyl-L-methionine-dependent methyltransferases"/>
    <property type="match status" value="1"/>
</dbReference>